<dbReference type="PANTHER" id="PTHR42935">
    <property type="entry name" value="SLR0930 PROTEIN"/>
    <property type="match status" value="1"/>
</dbReference>
<gene>
    <name evidence="1" type="ORF">EUBVEN_01759</name>
</gene>
<dbReference type="InterPro" id="IPR008533">
    <property type="entry name" value="DUF815"/>
</dbReference>
<evidence type="ECO:0000313" key="2">
    <source>
        <dbReference type="Proteomes" id="UP000006000"/>
    </source>
</evidence>
<sequence length="456" mass="53137">MKRVYNYKKSVLLKYIVKEARIMHNIVSKLLIYGDMPKDSILMELSDIIREYKSGDYKKDEIITRIYNQIKRILEVSTDYAFDKNLWHNYLTYLLITNENPFSLTCEKVGASVGTVNSFAKNDFKQFKALFDYDFKPMEEELGIDCFTKIENYQAIGKPELMYNKNVSEKVRDLSEKLESAKDEEEFFDHVTQFYKDYGVGMFGLNKAFRISDNNGKVEFQAINNMEKVMLDDLVGYEIQKKKLVDNTEAFVQGRKSNNCLLFGDSGTGKSTSIKAIVNEYYDQGLRMIEIYKHQFKDLSNVIAMIKNRNYKFIIYMDDLSFEEFEIEYKFLKAVIEGGVETKPENILIYATSNRRHLIKETWNDRSDVQVDNGMHKSDTMEEKLSLVHRFGVTINYSKPTQKEYFDIAIELCRRLGVELSDDEIKAEANKWELSHGGISGRTAQQFANYLAGQQK</sequence>
<reference evidence="1 2" key="2">
    <citation type="submission" date="2007-04" db="EMBL/GenBank/DDBJ databases">
        <title>Draft genome sequence of Eubacterium ventriosum (ATCC 27560).</title>
        <authorList>
            <person name="Sudarsanam P."/>
            <person name="Ley R."/>
            <person name="Guruge J."/>
            <person name="Turnbaugh P.J."/>
            <person name="Mahowald M."/>
            <person name="Liep D."/>
            <person name="Gordon J."/>
        </authorList>
    </citation>
    <scope>NUCLEOTIDE SEQUENCE [LARGE SCALE GENOMIC DNA]</scope>
    <source>
        <strain evidence="1 2">ATCC 27560</strain>
    </source>
</reference>
<dbReference type="eggNOG" id="COG2607">
    <property type="taxonomic scope" value="Bacteria"/>
</dbReference>
<name>A5Z7S1_9FIRM</name>
<dbReference type="PANTHER" id="PTHR42935:SF1">
    <property type="entry name" value="SLR0930 PROTEIN"/>
    <property type="match status" value="1"/>
</dbReference>
<dbReference type="AlphaFoldDB" id="A5Z7S1"/>
<dbReference type="InterPro" id="IPR027417">
    <property type="entry name" value="P-loop_NTPase"/>
</dbReference>
<comment type="caution">
    <text evidence="1">The sequence shown here is derived from an EMBL/GenBank/DDBJ whole genome shotgun (WGS) entry which is preliminary data.</text>
</comment>
<evidence type="ECO:0000313" key="1">
    <source>
        <dbReference type="EMBL" id="EDM50978.1"/>
    </source>
</evidence>
<protein>
    <submittedName>
        <fullName evidence="1">Uncharacterized protein</fullName>
    </submittedName>
</protein>
<dbReference type="EMBL" id="AAVL02000035">
    <property type="protein sequence ID" value="EDM50978.1"/>
    <property type="molecule type" value="Genomic_DNA"/>
</dbReference>
<reference evidence="1 2" key="1">
    <citation type="submission" date="2007-03" db="EMBL/GenBank/DDBJ databases">
        <authorList>
            <person name="Fulton L."/>
            <person name="Clifton S."/>
            <person name="Fulton B."/>
            <person name="Xu J."/>
            <person name="Minx P."/>
            <person name="Pepin K.H."/>
            <person name="Johnson M."/>
            <person name="Thiruvilangam P."/>
            <person name="Bhonagiri V."/>
            <person name="Nash W.E."/>
            <person name="Mardis E.R."/>
            <person name="Wilson R.K."/>
        </authorList>
    </citation>
    <scope>NUCLEOTIDE SEQUENCE [LARGE SCALE GENOMIC DNA]</scope>
    <source>
        <strain evidence="1 2">ATCC 27560</strain>
    </source>
</reference>
<proteinExistence type="predicted"/>
<dbReference type="SUPFAM" id="SSF52540">
    <property type="entry name" value="P-loop containing nucleoside triphosphate hydrolases"/>
    <property type="match status" value="1"/>
</dbReference>
<dbReference type="Pfam" id="PF05673">
    <property type="entry name" value="DUF815"/>
    <property type="match status" value="1"/>
</dbReference>
<accession>A5Z7S1</accession>
<dbReference type="Gene3D" id="3.40.50.300">
    <property type="entry name" value="P-loop containing nucleotide triphosphate hydrolases"/>
    <property type="match status" value="1"/>
</dbReference>
<dbReference type="Proteomes" id="UP000006000">
    <property type="component" value="Unassembled WGS sequence"/>
</dbReference>
<dbReference type="CDD" id="cd00009">
    <property type="entry name" value="AAA"/>
    <property type="match status" value="1"/>
</dbReference>
<dbReference type="STRING" id="411463.EUBVEN_01759"/>
<organism evidence="1 2">
    <name type="scientific">Eubacterium ventriosum ATCC 27560</name>
    <dbReference type="NCBI Taxonomy" id="411463"/>
    <lineage>
        <taxon>Bacteria</taxon>
        <taxon>Bacillati</taxon>
        <taxon>Bacillota</taxon>
        <taxon>Clostridia</taxon>
        <taxon>Eubacteriales</taxon>
        <taxon>Eubacteriaceae</taxon>
        <taxon>Eubacterium</taxon>
    </lineage>
</organism>
<dbReference type="HOGENOM" id="CLU_039512_1_1_9"/>